<keyword evidence="1" id="KW-0145">Chemotaxis</keyword>
<dbReference type="PANTHER" id="PTHR43531">
    <property type="entry name" value="PROTEIN ICFG"/>
    <property type="match status" value="1"/>
</dbReference>
<evidence type="ECO:0000313" key="7">
    <source>
        <dbReference type="Proteomes" id="UP000253934"/>
    </source>
</evidence>
<dbReference type="PROSITE" id="PS50111">
    <property type="entry name" value="CHEMOTAXIS_TRANSDUC_2"/>
    <property type="match status" value="1"/>
</dbReference>
<organism evidence="6 7">
    <name type="scientific">Spirobacillus cienkowskii</name>
    <dbReference type="NCBI Taxonomy" id="495820"/>
    <lineage>
        <taxon>Bacteria</taxon>
        <taxon>Pseudomonadati</taxon>
        <taxon>Bdellovibrionota</taxon>
        <taxon>Oligoflexia</taxon>
        <taxon>Silvanigrellales</taxon>
        <taxon>Spirobacillus</taxon>
    </lineage>
</organism>
<feature type="domain" description="Methyl-accepting transducer" evidence="5">
    <location>
        <begin position="229"/>
        <end position="458"/>
    </location>
</feature>
<gene>
    <name evidence="6" type="ORF">DCC88_09475</name>
</gene>
<evidence type="ECO:0000256" key="3">
    <source>
        <dbReference type="PROSITE-ProRule" id="PRU00284"/>
    </source>
</evidence>
<dbReference type="Gene3D" id="1.10.287.950">
    <property type="entry name" value="Methyl-accepting chemotaxis protein"/>
    <property type="match status" value="1"/>
</dbReference>
<keyword evidence="4" id="KW-1133">Transmembrane helix</keyword>
<dbReference type="InterPro" id="IPR051310">
    <property type="entry name" value="MCP_chemotaxis"/>
</dbReference>
<keyword evidence="4" id="KW-0472">Membrane</keyword>
<keyword evidence="3" id="KW-0807">Transducer</keyword>
<reference evidence="6" key="1">
    <citation type="submission" date="2018-04" db="EMBL/GenBank/DDBJ databases">
        <title>Draft genome sequence of the Candidatus Spirobacillus cienkowskii, a pathogen of freshwater Daphnia species, reconstructed from hemolymph metagenomic reads.</title>
        <authorList>
            <person name="Bresciani L."/>
            <person name="Lemos L.N."/>
            <person name="Wale N."/>
            <person name="Lin J.Y."/>
            <person name="Fernandes G.R."/>
            <person name="Duffy M.A."/>
            <person name="Rodrigues J.M."/>
        </authorList>
    </citation>
    <scope>NUCLEOTIDE SEQUENCE [LARGE SCALE GENOMIC DNA]</scope>
    <source>
        <strain evidence="6">Binning01</strain>
    </source>
</reference>
<evidence type="ECO:0000259" key="5">
    <source>
        <dbReference type="PROSITE" id="PS50111"/>
    </source>
</evidence>
<sequence>MKKKSLAFKLNISTLVLLFIFLSISVYAILVINKTNSYANDTGQFWLPSITATTNINRELTAAPRRLLIYILMWINKAPENEKKKSEELLEKYTKSLEDRYKIYEKLVSNEEEKKIYESGILHLDKLVKLMKEAQKTASENKGEEAFKIYREQVLPSVLEFGKELSNIAVINFKEGVKSTQKGSYLTNVTNVIMAIIFLISVIIGFIIIQIIFKSTKLIEKSSINLKEQSITTHELANNLQKSSKDLSDSVSEQASSVHETSAAINEITSMISRTAENAKESTEMAQTASSKADDGQKIMLELVKAMETIQESNIKLQNIVIIINQINTKTAVINDIVSKTELLSLNASIESARAGEYGKGFAVVSEEVANLAKISGKSAKEIQDLITTSQEQVNKILEITKERIDEGKKVTDEAKNSFTKISEDISSMFQVIQQISEATQEQGIGVRQISVAMSQIDKATQYSQNAVNNTAESAVNLVRQSEQLDHSAKEINKLIIGS</sequence>
<dbReference type="EMBL" id="QOVW01000081">
    <property type="protein sequence ID" value="RDB35566.1"/>
    <property type="molecule type" value="Genomic_DNA"/>
</dbReference>
<dbReference type="Pfam" id="PF00015">
    <property type="entry name" value="MCPsignal"/>
    <property type="match status" value="1"/>
</dbReference>
<dbReference type="GO" id="GO:0005886">
    <property type="term" value="C:plasma membrane"/>
    <property type="evidence" value="ECO:0007669"/>
    <property type="project" value="TreeGrafter"/>
</dbReference>
<protein>
    <recommendedName>
        <fullName evidence="5">Methyl-accepting transducer domain-containing protein</fullName>
    </recommendedName>
</protein>
<evidence type="ECO:0000256" key="4">
    <source>
        <dbReference type="SAM" id="Phobius"/>
    </source>
</evidence>
<evidence type="ECO:0000256" key="2">
    <source>
        <dbReference type="ARBA" id="ARBA00029447"/>
    </source>
</evidence>
<feature type="transmembrane region" description="Helical" evidence="4">
    <location>
        <begin position="192"/>
        <end position="213"/>
    </location>
</feature>
<proteinExistence type="inferred from homology"/>
<dbReference type="Pfam" id="PF12729">
    <property type="entry name" value="4HB_MCP_1"/>
    <property type="match status" value="1"/>
</dbReference>
<comment type="similarity">
    <text evidence="2">Belongs to the methyl-accepting chemotaxis (MCP) protein family.</text>
</comment>
<evidence type="ECO:0000313" key="6">
    <source>
        <dbReference type="EMBL" id="RDB35566.1"/>
    </source>
</evidence>
<dbReference type="SUPFAM" id="SSF58104">
    <property type="entry name" value="Methyl-accepting chemotaxis protein (MCP) signaling domain"/>
    <property type="match status" value="1"/>
</dbReference>
<dbReference type="SMART" id="SM00283">
    <property type="entry name" value="MA"/>
    <property type="match status" value="1"/>
</dbReference>
<dbReference type="GO" id="GO:0007165">
    <property type="term" value="P:signal transduction"/>
    <property type="evidence" value="ECO:0007669"/>
    <property type="project" value="UniProtKB-KW"/>
</dbReference>
<keyword evidence="4" id="KW-0812">Transmembrane</keyword>
<name>A0A369KWK3_9BACT</name>
<dbReference type="AlphaFoldDB" id="A0A369KWK3"/>
<comment type="caution">
    <text evidence="6">The sequence shown here is derived from an EMBL/GenBank/DDBJ whole genome shotgun (WGS) entry which is preliminary data.</text>
</comment>
<evidence type="ECO:0000256" key="1">
    <source>
        <dbReference type="ARBA" id="ARBA00022500"/>
    </source>
</evidence>
<accession>A0A369KWK3</accession>
<dbReference type="Proteomes" id="UP000253934">
    <property type="component" value="Unassembled WGS sequence"/>
</dbReference>
<dbReference type="InterPro" id="IPR024478">
    <property type="entry name" value="HlyB_4HB_MCP"/>
</dbReference>
<dbReference type="GO" id="GO:0006935">
    <property type="term" value="P:chemotaxis"/>
    <property type="evidence" value="ECO:0007669"/>
    <property type="project" value="UniProtKB-KW"/>
</dbReference>
<dbReference type="InterPro" id="IPR004089">
    <property type="entry name" value="MCPsignal_dom"/>
</dbReference>
<keyword evidence="7" id="KW-1185">Reference proteome</keyword>
<dbReference type="PANTHER" id="PTHR43531:SF11">
    <property type="entry name" value="METHYL-ACCEPTING CHEMOTAXIS PROTEIN 3"/>
    <property type="match status" value="1"/>
</dbReference>
<dbReference type="GO" id="GO:0004888">
    <property type="term" value="F:transmembrane signaling receptor activity"/>
    <property type="evidence" value="ECO:0007669"/>
    <property type="project" value="TreeGrafter"/>
</dbReference>